<dbReference type="Pfam" id="PF02424">
    <property type="entry name" value="ApbE"/>
    <property type="match status" value="1"/>
</dbReference>
<proteinExistence type="predicted"/>
<sequence>MTADAAALPRPADLPRLRTEPARDDDPAMPRRAVVEQVMGLPVSLHVRGPGAHGDAVAAALAAAYERLRADDATFSPYRPDSVVSRVRDGRARLAGCGPRVRLVASLCDEARERTDGAFDAVRPDPVTGRRWWDPTGLVKGWAVQDAVRGLREELERLGRRHGGYDLLAVAGGDVAVACARTDTPDWVVGVEDPADRARLLATVRLRTGAVATSGTAARGAHVHDPRTGVAATRLASATVVGPSLLWADVDATALLVDGRPDPAPLPGWFRRQVDSTALLRAA</sequence>
<keyword evidence="12" id="KW-0449">Lipoprotein</keyword>
<name>A0A542E0N9_9MICO</name>
<dbReference type="AlphaFoldDB" id="A0A542E0N9"/>
<evidence type="ECO:0000256" key="8">
    <source>
        <dbReference type="ARBA" id="ARBA00022842"/>
    </source>
</evidence>
<evidence type="ECO:0000256" key="3">
    <source>
        <dbReference type="ARBA" id="ARBA00016337"/>
    </source>
</evidence>
<organism evidence="12 13">
    <name type="scientific">Lapillicoccus jejuensis</name>
    <dbReference type="NCBI Taxonomy" id="402171"/>
    <lineage>
        <taxon>Bacteria</taxon>
        <taxon>Bacillati</taxon>
        <taxon>Actinomycetota</taxon>
        <taxon>Actinomycetes</taxon>
        <taxon>Micrococcales</taxon>
        <taxon>Intrasporangiaceae</taxon>
        <taxon>Lapillicoccus</taxon>
    </lineage>
</organism>
<evidence type="ECO:0000313" key="12">
    <source>
        <dbReference type="EMBL" id="TQJ08907.1"/>
    </source>
</evidence>
<comment type="catalytic activity">
    <reaction evidence="10">
        <text>L-threonyl-[protein] + FAD = FMN-L-threonyl-[protein] + AMP + H(+)</text>
        <dbReference type="Rhea" id="RHEA:36847"/>
        <dbReference type="Rhea" id="RHEA-COMP:11060"/>
        <dbReference type="Rhea" id="RHEA-COMP:11061"/>
        <dbReference type="ChEBI" id="CHEBI:15378"/>
        <dbReference type="ChEBI" id="CHEBI:30013"/>
        <dbReference type="ChEBI" id="CHEBI:57692"/>
        <dbReference type="ChEBI" id="CHEBI:74257"/>
        <dbReference type="ChEBI" id="CHEBI:456215"/>
        <dbReference type="EC" id="2.7.1.180"/>
    </reaction>
</comment>
<keyword evidence="8" id="KW-0460">Magnesium</keyword>
<dbReference type="InterPro" id="IPR024932">
    <property type="entry name" value="ApbE"/>
</dbReference>
<dbReference type="GO" id="GO:0016740">
    <property type="term" value="F:transferase activity"/>
    <property type="evidence" value="ECO:0007669"/>
    <property type="project" value="UniProtKB-KW"/>
</dbReference>
<dbReference type="RefSeq" id="WP_246061147.1">
    <property type="nucleotide sequence ID" value="NZ_BAAAPR010000005.1"/>
</dbReference>
<keyword evidence="13" id="KW-1185">Reference proteome</keyword>
<reference evidence="12 13" key="1">
    <citation type="submission" date="2019-06" db="EMBL/GenBank/DDBJ databases">
        <title>Sequencing the genomes of 1000 actinobacteria strains.</title>
        <authorList>
            <person name="Klenk H.-P."/>
        </authorList>
    </citation>
    <scope>NUCLEOTIDE SEQUENCE [LARGE SCALE GENOMIC DNA]</scope>
    <source>
        <strain evidence="12 13">DSM 18607</strain>
    </source>
</reference>
<evidence type="ECO:0000256" key="4">
    <source>
        <dbReference type="ARBA" id="ARBA00022630"/>
    </source>
</evidence>
<evidence type="ECO:0000256" key="6">
    <source>
        <dbReference type="ARBA" id="ARBA00022723"/>
    </source>
</evidence>
<comment type="caution">
    <text evidence="12">The sequence shown here is derived from an EMBL/GenBank/DDBJ whole genome shotgun (WGS) entry which is preliminary data.</text>
</comment>
<dbReference type="PANTHER" id="PTHR30040:SF2">
    <property type="entry name" value="FAD:PROTEIN FMN TRANSFERASE"/>
    <property type="match status" value="1"/>
</dbReference>
<dbReference type="EMBL" id="VFMN01000001">
    <property type="protein sequence ID" value="TQJ08907.1"/>
    <property type="molecule type" value="Genomic_DNA"/>
</dbReference>
<keyword evidence="7" id="KW-0274">FAD</keyword>
<gene>
    <name evidence="12" type="ORF">FB458_2008</name>
</gene>
<dbReference type="InterPro" id="IPR003374">
    <property type="entry name" value="ApbE-like_sf"/>
</dbReference>
<evidence type="ECO:0000256" key="2">
    <source>
        <dbReference type="ARBA" id="ARBA00011955"/>
    </source>
</evidence>
<feature type="compositionally biased region" description="Basic and acidic residues" evidence="11">
    <location>
        <begin position="13"/>
        <end position="29"/>
    </location>
</feature>
<keyword evidence="5" id="KW-0808">Transferase</keyword>
<feature type="region of interest" description="Disordered" evidence="11">
    <location>
        <begin position="1"/>
        <end position="29"/>
    </location>
</feature>
<evidence type="ECO:0000256" key="11">
    <source>
        <dbReference type="SAM" id="MobiDB-lite"/>
    </source>
</evidence>
<dbReference type="GO" id="GO:0046872">
    <property type="term" value="F:metal ion binding"/>
    <property type="evidence" value="ECO:0007669"/>
    <property type="project" value="UniProtKB-KW"/>
</dbReference>
<dbReference type="Gene3D" id="3.10.520.10">
    <property type="entry name" value="ApbE-like domains"/>
    <property type="match status" value="2"/>
</dbReference>
<dbReference type="EC" id="2.7.1.180" evidence="2"/>
<keyword evidence="4" id="KW-0285">Flavoprotein</keyword>
<keyword evidence="6" id="KW-0479">Metal-binding</keyword>
<protein>
    <recommendedName>
        <fullName evidence="3">FAD:protein FMN transferase</fullName>
        <ecNumber evidence="2">2.7.1.180</ecNumber>
    </recommendedName>
    <alternativeName>
        <fullName evidence="9">Flavin transferase</fullName>
    </alternativeName>
</protein>
<dbReference type="PANTHER" id="PTHR30040">
    <property type="entry name" value="THIAMINE BIOSYNTHESIS LIPOPROTEIN APBE"/>
    <property type="match status" value="1"/>
</dbReference>
<evidence type="ECO:0000256" key="7">
    <source>
        <dbReference type="ARBA" id="ARBA00022827"/>
    </source>
</evidence>
<accession>A0A542E0N9</accession>
<evidence type="ECO:0000256" key="1">
    <source>
        <dbReference type="ARBA" id="ARBA00001946"/>
    </source>
</evidence>
<evidence type="ECO:0000256" key="10">
    <source>
        <dbReference type="ARBA" id="ARBA00048540"/>
    </source>
</evidence>
<dbReference type="SUPFAM" id="SSF143631">
    <property type="entry name" value="ApbE-like"/>
    <property type="match status" value="1"/>
</dbReference>
<evidence type="ECO:0000256" key="5">
    <source>
        <dbReference type="ARBA" id="ARBA00022679"/>
    </source>
</evidence>
<comment type="cofactor">
    <cofactor evidence="1">
        <name>Mg(2+)</name>
        <dbReference type="ChEBI" id="CHEBI:18420"/>
    </cofactor>
</comment>
<evidence type="ECO:0000313" key="13">
    <source>
        <dbReference type="Proteomes" id="UP000317893"/>
    </source>
</evidence>
<dbReference type="Proteomes" id="UP000317893">
    <property type="component" value="Unassembled WGS sequence"/>
</dbReference>
<feature type="compositionally biased region" description="Low complexity" evidence="11">
    <location>
        <begin position="1"/>
        <end position="11"/>
    </location>
</feature>
<evidence type="ECO:0000256" key="9">
    <source>
        <dbReference type="ARBA" id="ARBA00031306"/>
    </source>
</evidence>